<dbReference type="EMBL" id="CP013344">
    <property type="protein sequence ID" value="AMU90406.1"/>
    <property type="molecule type" value="Genomic_DNA"/>
</dbReference>
<evidence type="ECO:0000256" key="1">
    <source>
        <dbReference type="SAM" id="MobiDB-lite"/>
    </source>
</evidence>
<reference evidence="3" key="2">
    <citation type="submission" date="2015-11" db="EMBL/GenBank/DDBJ databases">
        <authorList>
            <person name="Yoshiyuki O."/>
        </authorList>
    </citation>
    <scope>NUCLEOTIDE SEQUENCE</scope>
    <source>
        <strain evidence="3">203N</strain>
    </source>
</reference>
<keyword evidence="5" id="KW-1185">Reference proteome</keyword>
<keyword evidence="2" id="KW-0812">Transmembrane</keyword>
<feature type="transmembrane region" description="Helical" evidence="2">
    <location>
        <begin position="16"/>
        <end position="37"/>
    </location>
</feature>
<evidence type="ECO:0000313" key="5">
    <source>
        <dbReference type="Proteomes" id="UP000076088"/>
    </source>
</evidence>
<reference evidence="5" key="1">
    <citation type="submission" date="2015-11" db="EMBL/GenBank/DDBJ databases">
        <title>Complete genome sequence of a polyethylene-glycol degrader Sphingopyxis macrogoltabida 203N (NBRC 111659).</title>
        <authorList>
            <person name="Yoshiyuki O."/>
            <person name="Shouta N."/>
            <person name="Nagata Y."/>
            <person name="Numata M."/>
            <person name="Tsuchikane K."/>
            <person name="Hosoyama A."/>
            <person name="Yamazoe A."/>
            <person name="Tsuda M."/>
            <person name="Fujita N."/>
            <person name="Kawai F."/>
        </authorList>
    </citation>
    <scope>NUCLEOTIDE SEQUENCE [LARGE SCALE GENOMIC DNA]</scope>
    <source>
        <strain evidence="5">203N</strain>
    </source>
</reference>
<dbReference type="Proteomes" id="UP000076088">
    <property type="component" value="Chromosome"/>
</dbReference>
<dbReference type="KEGG" id="smaz:LH19_07215"/>
<protein>
    <submittedName>
        <fullName evidence="3">Uncharacterized protein</fullName>
    </submittedName>
</protein>
<feature type="transmembrane region" description="Helical" evidence="2">
    <location>
        <begin position="44"/>
        <end position="65"/>
    </location>
</feature>
<reference evidence="3 5" key="3">
    <citation type="journal article" date="2016" name="Genome Announc.">
        <title>Complete Genome Sequence of Sphingopyxis macrogoltabida Strain 203N (NBRC 111659), a Polyethylene Glycol Degrader.</title>
        <authorList>
            <person name="Ohtsubo Y."/>
            <person name="Nonoyama S."/>
            <person name="Nagata Y."/>
            <person name="Numata M."/>
            <person name="Tsuchikane K."/>
            <person name="Hosoyama A."/>
            <person name="Yamazoe A."/>
            <person name="Tsuda M."/>
            <person name="Fujita N."/>
            <person name="Kawai F."/>
        </authorList>
    </citation>
    <scope>NUCLEOTIDE SEQUENCE [LARGE SCALE GENOMIC DNA]</scope>
    <source>
        <strain evidence="3 5">203N</strain>
    </source>
</reference>
<keyword evidence="2" id="KW-1133">Transmembrane helix</keyword>
<gene>
    <name evidence="3" type="ORF">ATM17_12620</name>
    <name evidence="4" type="ORF">ATM17_15375</name>
</gene>
<evidence type="ECO:0000256" key="2">
    <source>
        <dbReference type="SAM" id="Phobius"/>
    </source>
</evidence>
<sequence length="119" mass="12900">MTNRTPVEQIERTRNILAFLLVGAFVAVIPFLLFKVIPEKNEQIITYMVGQLSGMAVMALGFYFVNKVGQDAIDATKAENSRKFADAVVAVAQATGSSTPEPDVILRPGETAQAEEPKS</sequence>
<proteinExistence type="predicted"/>
<keyword evidence="2" id="KW-0472">Membrane</keyword>
<dbReference type="RefSeq" id="WP_054726353.1">
    <property type="nucleotide sequence ID" value="NZ_CP009429.1"/>
</dbReference>
<evidence type="ECO:0000313" key="3">
    <source>
        <dbReference type="EMBL" id="AMU89879.1"/>
    </source>
</evidence>
<dbReference type="AlphaFoldDB" id="A0A0P0DVC0"/>
<dbReference type="OrthoDB" id="7596620at2"/>
<dbReference type="KEGG" id="smaz:LH19_14800"/>
<accession>A0A0P0DVC0</accession>
<feature type="region of interest" description="Disordered" evidence="1">
    <location>
        <begin position="96"/>
        <end position="119"/>
    </location>
</feature>
<name>A0A0P0DVC0_SPHMC</name>
<dbReference type="EMBL" id="CP013344">
    <property type="protein sequence ID" value="AMU89879.1"/>
    <property type="molecule type" value="Genomic_DNA"/>
</dbReference>
<evidence type="ECO:0000313" key="4">
    <source>
        <dbReference type="EMBL" id="AMU90406.1"/>
    </source>
</evidence>
<organism evidence="3 5">
    <name type="scientific">Sphingopyxis macrogoltabida</name>
    <name type="common">Sphingomonas macrogoltabidus</name>
    <dbReference type="NCBI Taxonomy" id="33050"/>
    <lineage>
        <taxon>Bacteria</taxon>
        <taxon>Pseudomonadati</taxon>
        <taxon>Pseudomonadota</taxon>
        <taxon>Alphaproteobacteria</taxon>
        <taxon>Sphingomonadales</taxon>
        <taxon>Sphingomonadaceae</taxon>
        <taxon>Sphingopyxis</taxon>
    </lineage>
</organism>